<gene>
    <name evidence="2" type="ORF">BDV33DRAFT_185330</name>
</gene>
<dbReference type="Proteomes" id="UP000326799">
    <property type="component" value="Unassembled WGS sequence"/>
</dbReference>
<keyword evidence="3" id="KW-1185">Reference proteome</keyword>
<proteinExistence type="predicted"/>
<dbReference type="AlphaFoldDB" id="A0A5N6E714"/>
<organism evidence="2 3">
    <name type="scientific">Aspergillus novoparasiticus</name>
    <dbReference type="NCBI Taxonomy" id="986946"/>
    <lineage>
        <taxon>Eukaryota</taxon>
        <taxon>Fungi</taxon>
        <taxon>Dikarya</taxon>
        <taxon>Ascomycota</taxon>
        <taxon>Pezizomycotina</taxon>
        <taxon>Eurotiomycetes</taxon>
        <taxon>Eurotiomycetidae</taxon>
        <taxon>Eurotiales</taxon>
        <taxon>Aspergillaceae</taxon>
        <taxon>Aspergillus</taxon>
        <taxon>Aspergillus subgen. Circumdati</taxon>
    </lineage>
</organism>
<protein>
    <submittedName>
        <fullName evidence="2">Uncharacterized protein</fullName>
    </submittedName>
</protein>
<dbReference type="EMBL" id="ML733679">
    <property type="protein sequence ID" value="KAB8213158.1"/>
    <property type="molecule type" value="Genomic_DNA"/>
</dbReference>
<accession>A0A5N6E714</accession>
<name>A0A5N6E714_9EURO</name>
<feature type="region of interest" description="Disordered" evidence="1">
    <location>
        <begin position="104"/>
        <end position="126"/>
    </location>
</feature>
<evidence type="ECO:0000313" key="2">
    <source>
        <dbReference type="EMBL" id="KAB8213158.1"/>
    </source>
</evidence>
<evidence type="ECO:0000256" key="1">
    <source>
        <dbReference type="SAM" id="MobiDB-lite"/>
    </source>
</evidence>
<reference evidence="2 3" key="1">
    <citation type="submission" date="2019-04" db="EMBL/GenBank/DDBJ databases">
        <title>Fungal friends and foes A comparative genomics study of 23 Aspergillus species from section Flavi.</title>
        <authorList>
            <consortium name="DOE Joint Genome Institute"/>
            <person name="Kjaerbolling I."/>
            <person name="Vesth T.C."/>
            <person name="Frisvad J.C."/>
            <person name="Nybo J.L."/>
            <person name="Theobald S."/>
            <person name="Kildgaard S."/>
            <person name="Petersen T.I."/>
            <person name="Kuo A."/>
            <person name="Sato A."/>
            <person name="Lyhne E.K."/>
            <person name="Kogle M.E."/>
            <person name="Wiebenga A."/>
            <person name="Kun R.S."/>
            <person name="Lubbers R.J."/>
            <person name="Makela M.R."/>
            <person name="Barry K."/>
            <person name="Chovatia M."/>
            <person name="Clum A."/>
            <person name="Daum C."/>
            <person name="Haridas S."/>
            <person name="He G."/>
            <person name="LaButti K."/>
            <person name="Lipzen A."/>
            <person name="Mondo S."/>
            <person name="Pangilinan J."/>
            <person name="Riley R."/>
            <person name="Salamov A."/>
            <person name="Simmons B.A."/>
            <person name="Magnuson J.K."/>
            <person name="Henrissat B."/>
            <person name="Mortensen U.H."/>
            <person name="Larsen T.O."/>
            <person name="De vries R.P."/>
            <person name="Grigoriev I.V."/>
            <person name="Machida M."/>
            <person name="Baker S.E."/>
            <person name="Andersen M.R."/>
        </authorList>
    </citation>
    <scope>NUCLEOTIDE SEQUENCE [LARGE SCALE GENOMIC DNA]</scope>
    <source>
        <strain evidence="2 3">CBS 126849</strain>
    </source>
</reference>
<sequence length="126" mass="14703">MDYFASLMPCWIKQCLGLIRSDIQKKQVIIFANAERGPNDLVVEFLHDGRHDRLTWTEFKSIGPPAMTAVVRARWSCLALDEIAESIRAGRFEEKELDKLRNEARERRRRVSIRKPSDPVSTFERD</sequence>
<evidence type="ECO:0000313" key="3">
    <source>
        <dbReference type="Proteomes" id="UP000326799"/>
    </source>
</evidence>